<reference evidence="3" key="1">
    <citation type="submission" date="2020-12" db="EMBL/GenBank/DDBJ databases">
        <title>Geomonas sp. Red875, isolated from river sediment.</title>
        <authorList>
            <person name="Xu Z."/>
            <person name="Zhang Z."/>
            <person name="Masuda Y."/>
            <person name="Itoh H."/>
            <person name="Senoo K."/>
        </authorList>
    </citation>
    <scope>NUCLEOTIDE SEQUENCE</scope>
    <source>
        <strain evidence="3">Red875</strain>
    </source>
</reference>
<dbReference type="PANTHER" id="PTHR33755:SF5">
    <property type="entry name" value="TYPE II TOXIN-ANTITOXIN SYSTEM RELE_PARE FAMILY TOXIN"/>
    <property type="match status" value="1"/>
</dbReference>
<dbReference type="InterPro" id="IPR007712">
    <property type="entry name" value="RelE/ParE_toxin"/>
</dbReference>
<dbReference type="InterPro" id="IPR035093">
    <property type="entry name" value="RelE/ParE_toxin_dom_sf"/>
</dbReference>
<dbReference type="PANTHER" id="PTHR33755">
    <property type="entry name" value="TOXIN PARE1-RELATED"/>
    <property type="match status" value="1"/>
</dbReference>
<dbReference type="SUPFAM" id="SSF143011">
    <property type="entry name" value="RelE-like"/>
    <property type="match status" value="1"/>
</dbReference>
<dbReference type="EMBL" id="JAEMHM010000013">
    <property type="protein sequence ID" value="MBJ6726265.1"/>
    <property type="molecule type" value="Genomic_DNA"/>
</dbReference>
<evidence type="ECO:0000256" key="1">
    <source>
        <dbReference type="ARBA" id="ARBA00006226"/>
    </source>
</evidence>
<dbReference type="Proteomes" id="UP000636888">
    <property type="component" value="Unassembled WGS sequence"/>
</dbReference>
<proteinExistence type="inferred from homology"/>
<keyword evidence="4" id="KW-1185">Reference proteome</keyword>
<dbReference type="AlphaFoldDB" id="A0A8J7LWU6"/>
<sequence length="100" mass="11386">MARLIWTEKAVTDLENIYDFIAADSPFYAKVQVQKVIAAAERLILFPESGRPLPELPQLPHHELICGSYRIIFRHDPAAETVSIVTIVHAARFMDEELLK</sequence>
<accession>A0A8J7LWU6</accession>
<dbReference type="Pfam" id="PF05016">
    <property type="entry name" value="ParE_toxin"/>
    <property type="match status" value="1"/>
</dbReference>
<organism evidence="3 4">
    <name type="scientific">Geomesophilobacter sediminis</name>
    <dbReference type="NCBI Taxonomy" id="2798584"/>
    <lineage>
        <taxon>Bacteria</taxon>
        <taxon>Pseudomonadati</taxon>
        <taxon>Thermodesulfobacteriota</taxon>
        <taxon>Desulfuromonadia</taxon>
        <taxon>Geobacterales</taxon>
        <taxon>Geobacteraceae</taxon>
        <taxon>Geomesophilobacter</taxon>
    </lineage>
</organism>
<evidence type="ECO:0000313" key="4">
    <source>
        <dbReference type="Proteomes" id="UP000636888"/>
    </source>
</evidence>
<name>A0A8J7LWU6_9BACT</name>
<comment type="similarity">
    <text evidence="1">Belongs to the RelE toxin family.</text>
</comment>
<evidence type="ECO:0000313" key="3">
    <source>
        <dbReference type="EMBL" id="MBJ6726265.1"/>
    </source>
</evidence>
<comment type="caution">
    <text evidence="3">The sequence shown here is derived from an EMBL/GenBank/DDBJ whole genome shotgun (WGS) entry which is preliminary data.</text>
</comment>
<evidence type="ECO:0000256" key="2">
    <source>
        <dbReference type="ARBA" id="ARBA00022649"/>
    </source>
</evidence>
<dbReference type="RefSeq" id="WP_199385153.1">
    <property type="nucleotide sequence ID" value="NZ_JAEMHM010000013.1"/>
</dbReference>
<keyword evidence="2" id="KW-1277">Toxin-antitoxin system</keyword>
<dbReference type="InterPro" id="IPR051803">
    <property type="entry name" value="TA_system_RelE-like_toxin"/>
</dbReference>
<dbReference type="Gene3D" id="3.30.2310.20">
    <property type="entry name" value="RelE-like"/>
    <property type="match status" value="1"/>
</dbReference>
<protein>
    <submittedName>
        <fullName evidence="3">Type II toxin-antitoxin system RelE/ParE family toxin</fullName>
    </submittedName>
</protein>
<gene>
    <name evidence="3" type="ORF">JFN93_16245</name>
</gene>